<reference evidence="1 2" key="1">
    <citation type="journal article" date="2003" name="PLoS Biol.">
        <title>The genome sequence of Caenorhabditis briggsae: a platform for comparative genomics.</title>
        <authorList>
            <person name="Stein L.D."/>
            <person name="Bao Z."/>
            <person name="Blasiar D."/>
            <person name="Blumenthal T."/>
            <person name="Brent M.R."/>
            <person name="Chen N."/>
            <person name="Chinwalla A."/>
            <person name="Clarke L."/>
            <person name="Clee C."/>
            <person name="Coghlan A."/>
            <person name="Coulson A."/>
            <person name="D'Eustachio P."/>
            <person name="Fitch D.H."/>
            <person name="Fulton L.A."/>
            <person name="Fulton R.E."/>
            <person name="Griffiths-Jones S."/>
            <person name="Harris T.W."/>
            <person name="Hillier L.W."/>
            <person name="Kamath R."/>
            <person name="Kuwabara P.E."/>
            <person name="Mardis E.R."/>
            <person name="Marra M.A."/>
            <person name="Miner T.L."/>
            <person name="Minx P."/>
            <person name="Mullikin J.C."/>
            <person name="Plumb R.W."/>
            <person name="Rogers J."/>
            <person name="Schein J.E."/>
            <person name="Sohrmann M."/>
            <person name="Spieth J."/>
            <person name="Stajich J.E."/>
            <person name="Wei C."/>
            <person name="Willey D."/>
            <person name="Wilson R.K."/>
            <person name="Durbin R."/>
            <person name="Waterston R.H."/>
        </authorList>
    </citation>
    <scope>NUCLEOTIDE SEQUENCE [LARGE SCALE GENOMIC DNA]</scope>
    <source>
        <strain evidence="1 2">AF16</strain>
    </source>
</reference>
<gene>
    <name evidence="1" type="ORF">CBG28050</name>
    <name evidence="1" type="ORF">CBG_28050</name>
</gene>
<dbReference type="RefSeq" id="XP_045098637.1">
    <property type="nucleotide sequence ID" value="XM_045240524.1"/>
</dbReference>
<dbReference type="GeneID" id="68919499"/>
<organism evidence="1 2">
    <name type="scientific">Caenorhabditis briggsae</name>
    <dbReference type="NCBI Taxonomy" id="6238"/>
    <lineage>
        <taxon>Eukaryota</taxon>
        <taxon>Metazoa</taxon>
        <taxon>Ecdysozoa</taxon>
        <taxon>Nematoda</taxon>
        <taxon>Chromadorea</taxon>
        <taxon>Rhabditida</taxon>
        <taxon>Rhabditina</taxon>
        <taxon>Rhabditomorpha</taxon>
        <taxon>Rhabditoidea</taxon>
        <taxon>Rhabditidae</taxon>
        <taxon>Peloderinae</taxon>
        <taxon>Caenorhabditis</taxon>
    </lineage>
</organism>
<evidence type="ECO:0000313" key="2">
    <source>
        <dbReference type="Proteomes" id="UP000008549"/>
    </source>
</evidence>
<name>B6IGP0_CAEBR</name>
<dbReference type="KEGG" id="cbr:CBG_28050"/>
<dbReference type="HOGENOM" id="CLU_3413290_0_0_1"/>
<evidence type="ECO:0000313" key="1">
    <source>
        <dbReference type="EMBL" id="CAR99070.1"/>
    </source>
</evidence>
<dbReference type="Proteomes" id="UP000008549">
    <property type="component" value="Unassembled WGS sequence"/>
</dbReference>
<sequence>MTFFQNYKNLKSRILDFFESSVNQRLSW</sequence>
<keyword evidence="2" id="KW-1185">Reference proteome</keyword>
<dbReference type="CTD" id="68919499"/>
<dbReference type="EMBL" id="HE601041">
    <property type="protein sequence ID" value="CAR99070.1"/>
    <property type="molecule type" value="Genomic_DNA"/>
</dbReference>
<reference evidence="1 2" key="2">
    <citation type="journal article" date="2011" name="PLoS Genet.">
        <title>Caenorhabditis briggsae recombinant inbred line genotypes reveal inter-strain incompatibility and the evolution of recombination.</title>
        <authorList>
            <person name="Ross J.A."/>
            <person name="Koboldt D.C."/>
            <person name="Staisch J.E."/>
            <person name="Chamberlin H.M."/>
            <person name="Gupta B.P."/>
            <person name="Miller R.D."/>
            <person name="Baird S.E."/>
            <person name="Haag E.S."/>
        </authorList>
    </citation>
    <scope>NUCLEOTIDE SEQUENCE [LARGE SCALE GENOMIC DNA]</scope>
    <source>
        <strain evidence="1 2">AF16</strain>
    </source>
</reference>
<proteinExistence type="predicted"/>
<protein>
    <submittedName>
        <fullName evidence="1">Protein CBG28050</fullName>
    </submittedName>
</protein>
<dbReference type="InParanoid" id="B6IGP0"/>
<dbReference type="AlphaFoldDB" id="B6IGP0"/>
<accession>B6IGP0</accession>